<evidence type="ECO:0000256" key="7">
    <source>
        <dbReference type="ARBA" id="ARBA00023012"/>
    </source>
</evidence>
<dbReference type="InterPro" id="IPR003594">
    <property type="entry name" value="HATPase_dom"/>
</dbReference>
<accession>A0ABU9T1Z5</accession>
<reference evidence="9 10" key="1">
    <citation type="submission" date="2024-03" db="EMBL/GenBank/DDBJ databases">
        <title>Community enrichment and isolation of bacterial strains for fucoidan degradation.</title>
        <authorList>
            <person name="Sichert A."/>
        </authorList>
    </citation>
    <scope>NUCLEOTIDE SEQUENCE [LARGE SCALE GENOMIC DNA]</scope>
    <source>
        <strain evidence="9 10">AS62</strain>
    </source>
</reference>
<evidence type="ECO:0000313" key="9">
    <source>
        <dbReference type="EMBL" id="MEM5500153.1"/>
    </source>
</evidence>
<protein>
    <recommendedName>
        <fullName evidence="2">histidine kinase</fullName>
        <ecNumber evidence="2">2.7.13.3</ecNumber>
    </recommendedName>
</protein>
<evidence type="ECO:0000313" key="10">
    <source>
        <dbReference type="Proteomes" id="UP001477870"/>
    </source>
</evidence>
<dbReference type="SMART" id="SM00387">
    <property type="entry name" value="HATPase_c"/>
    <property type="match status" value="1"/>
</dbReference>
<keyword evidence="4" id="KW-0547">Nucleotide-binding</keyword>
<dbReference type="PANTHER" id="PTHR42878">
    <property type="entry name" value="TWO-COMPONENT HISTIDINE KINASE"/>
    <property type="match status" value="1"/>
</dbReference>
<dbReference type="RefSeq" id="WP_342846148.1">
    <property type="nucleotide sequence ID" value="NZ_JBBMQO010000001.1"/>
</dbReference>
<evidence type="ECO:0000256" key="4">
    <source>
        <dbReference type="ARBA" id="ARBA00022741"/>
    </source>
</evidence>
<keyword evidence="7" id="KW-0902">Two-component regulatory system</keyword>
<dbReference type="PROSITE" id="PS50109">
    <property type="entry name" value="HIS_KIN"/>
    <property type="match status" value="1"/>
</dbReference>
<comment type="caution">
    <text evidence="9">The sequence shown here is derived from an EMBL/GenBank/DDBJ whole genome shotgun (WGS) entry which is preliminary data.</text>
</comment>
<proteinExistence type="predicted"/>
<dbReference type="InterPro" id="IPR036097">
    <property type="entry name" value="HisK_dim/P_sf"/>
</dbReference>
<dbReference type="CDD" id="cd00082">
    <property type="entry name" value="HisKA"/>
    <property type="match status" value="1"/>
</dbReference>
<evidence type="ECO:0000259" key="8">
    <source>
        <dbReference type="PROSITE" id="PS50109"/>
    </source>
</evidence>
<dbReference type="Pfam" id="PF02518">
    <property type="entry name" value="HATPase_c"/>
    <property type="match status" value="1"/>
</dbReference>
<feature type="domain" description="Histidine kinase" evidence="8">
    <location>
        <begin position="178"/>
        <end position="394"/>
    </location>
</feature>
<dbReference type="Proteomes" id="UP001477870">
    <property type="component" value="Unassembled WGS sequence"/>
</dbReference>
<comment type="catalytic activity">
    <reaction evidence="1">
        <text>ATP + protein L-histidine = ADP + protein N-phospho-L-histidine.</text>
        <dbReference type="EC" id="2.7.13.3"/>
    </reaction>
</comment>
<keyword evidence="3" id="KW-0808">Transferase</keyword>
<evidence type="ECO:0000256" key="2">
    <source>
        <dbReference type="ARBA" id="ARBA00012438"/>
    </source>
</evidence>
<dbReference type="Gene3D" id="1.10.287.130">
    <property type="match status" value="1"/>
</dbReference>
<gene>
    <name evidence="9" type="ORF">WNY59_00975</name>
</gene>
<dbReference type="InterPro" id="IPR003661">
    <property type="entry name" value="HisK_dim/P_dom"/>
</dbReference>
<dbReference type="EMBL" id="JBBMQO010000001">
    <property type="protein sequence ID" value="MEM5500153.1"/>
    <property type="molecule type" value="Genomic_DNA"/>
</dbReference>
<evidence type="ECO:0000256" key="5">
    <source>
        <dbReference type="ARBA" id="ARBA00022777"/>
    </source>
</evidence>
<dbReference type="PANTHER" id="PTHR42878:SF7">
    <property type="entry name" value="SENSOR HISTIDINE KINASE GLRK"/>
    <property type="match status" value="1"/>
</dbReference>
<evidence type="ECO:0000256" key="1">
    <source>
        <dbReference type="ARBA" id="ARBA00000085"/>
    </source>
</evidence>
<dbReference type="Pfam" id="PF00512">
    <property type="entry name" value="HisKA"/>
    <property type="match status" value="1"/>
</dbReference>
<dbReference type="Gene3D" id="3.30.565.10">
    <property type="entry name" value="Histidine kinase-like ATPase, C-terminal domain"/>
    <property type="match status" value="1"/>
</dbReference>
<dbReference type="SUPFAM" id="SSF52172">
    <property type="entry name" value="CheY-like"/>
    <property type="match status" value="1"/>
</dbReference>
<dbReference type="SUPFAM" id="SSF47384">
    <property type="entry name" value="Homodimeric domain of signal transducing histidine kinase"/>
    <property type="match status" value="1"/>
</dbReference>
<dbReference type="InterPro" id="IPR011006">
    <property type="entry name" value="CheY-like_superfamily"/>
</dbReference>
<dbReference type="EC" id="2.7.13.3" evidence="2"/>
<keyword evidence="5 9" id="KW-0418">Kinase</keyword>
<evidence type="ECO:0000256" key="3">
    <source>
        <dbReference type="ARBA" id="ARBA00022679"/>
    </source>
</evidence>
<dbReference type="SMART" id="SM00388">
    <property type="entry name" value="HisKA"/>
    <property type="match status" value="1"/>
</dbReference>
<dbReference type="SUPFAM" id="SSF55874">
    <property type="entry name" value="ATPase domain of HSP90 chaperone/DNA topoisomerase II/histidine kinase"/>
    <property type="match status" value="1"/>
</dbReference>
<dbReference type="Gene3D" id="3.40.50.2300">
    <property type="match status" value="1"/>
</dbReference>
<dbReference type="InterPro" id="IPR036890">
    <property type="entry name" value="HATPase_C_sf"/>
</dbReference>
<dbReference type="InterPro" id="IPR050351">
    <property type="entry name" value="BphY/WalK/GraS-like"/>
</dbReference>
<sequence length="399" mass="43426">MKTTADTHKLIDIYTNLHLVSAKPKQAVHNAKNLSIVIVDADGVDFEALAKHLKLIQRYNVSAIRAHSLADATKIVASNRAELVLLGNSHEVSAGDDALAIYAELKNEVPVLFIAGETTDDGFDRDMVNYIDLDNLTPAVLELTIRNALHIFKLEQKLEQTTTRLNEVKCAKDNFFAHVSHDLKTPLNAILGYSEALMLGAFGPLDNSNVADTLTIINRAGTNLLGAINELIVQVSSVDYLKNPVWEMTDINDIISTAINQVDVFADCRKQKITKQFDALLCLTECDSNAVMQAVTSVLTNAIKSSPELTDISVSTKNCGKHVEIEICGQNIALTGALDAKCKGLEQSADTAKKDVGMGLSIIRSVVDMHQGHLEVSDTDESGTLVKISLPRKRPQSQN</sequence>
<evidence type="ECO:0000256" key="6">
    <source>
        <dbReference type="ARBA" id="ARBA00022840"/>
    </source>
</evidence>
<dbReference type="InterPro" id="IPR005467">
    <property type="entry name" value="His_kinase_dom"/>
</dbReference>
<name>A0ABU9T1Z5_9HYPH</name>
<keyword evidence="10" id="KW-1185">Reference proteome</keyword>
<keyword evidence="6" id="KW-0067">ATP-binding</keyword>
<organism evidence="9 10">
    <name type="scientific">Ahrensia kielensis</name>
    <dbReference type="NCBI Taxonomy" id="76980"/>
    <lineage>
        <taxon>Bacteria</taxon>
        <taxon>Pseudomonadati</taxon>
        <taxon>Pseudomonadota</taxon>
        <taxon>Alphaproteobacteria</taxon>
        <taxon>Hyphomicrobiales</taxon>
        <taxon>Ahrensiaceae</taxon>
        <taxon>Ahrensia</taxon>
    </lineage>
</organism>
<dbReference type="GO" id="GO:0016301">
    <property type="term" value="F:kinase activity"/>
    <property type="evidence" value="ECO:0007669"/>
    <property type="project" value="UniProtKB-KW"/>
</dbReference>